<dbReference type="Gene3D" id="3.40.50.300">
    <property type="entry name" value="P-loop containing nucleotide triphosphate hydrolases"/>
    <property type="match status" value="2"/>
</dbReference>
<feature type="domain" description="NB-ARC" evidence="4">
    <location>
        <begin position="211"/>
        <end position="302"/>
    </location>
</feature>
<evidence type="ECO:0000313" key="6">
    <source>
        <dbReference type="EMBL" id="CAA7061238.1"/>
    </source>
</evidence>
<evidence type="ECO:0008006" key="8">
    <source>
        <dbReference type="Google" id="ProtNLM"/>
    </source>
</evidence>
<keyword evidence="3" id="KW-0611">Plant defense</keyword>
<evidence type="ECO:0000256" key="1">
    <source>
        <dbReference type="ARBA" id="ARBA00022737"/>
    </source>
</evidence>
<dbReference type="OrthoDB" id="1111037at2759"/>
<evidence type="ECO:0000259" key="5">
    <source>
        <dbReference type="Pfam" id="PF18052"/>
    </source>
</evidence>
<dbReference type="Gene3D" id="1.20.5.4130">
    <property type="match status" value="1"/>
</dbReference>
<evidence type="ECO:0000313" key="7">
    <source>
        <dbReference type="Proteomes" id="UP000467841"/>
    </source>
</evidence>
<dbReference type="FunFam" id="1.10.8.430:FF:000003">
    <property type="entry name" value="Probable disease resistance protein At5g66910"/>
    <property type="match status" value="1"/>
</dbReference>
<dbReference type="Pfam" id="PF00931">
    <property type="entry name" value="NB-ARC"/>
    <property type="match status" value="2"/>
</dbReference>
<name>A0A6D2L975_9BRAS</name>
<keyword evidence="7" id="KW-1185">Reference proteome</keyword>
<dbReference type="Proteomes" id="UP000467841">
    <property type="component" value="Unassembled WGS sequence"/>
</dbReference>
<dbReference type="AlphaFoldDB" id="A0A6D2L975"/>
<dbReference type="InterPro" id="IPR042197">
    <property type="entry name" value="Apaf_helical"/>
</dbReference>
<gene>
    <name evidence="6" type="ORF">MERR_LOCUS48474</name>
</gene>
<sequence>MAEGVVLFGVQKLWELLSRESERFQGVHEQVSELQRQLGRLQSLLNDADAKKHDSGRVRNFLDDVKDIVYDAEDITETFLLNEERAKVKGIKESMRRLACFLPDRRKFDSDIKGITMRISDVIGEMQSVGILQIIDGGGSLLPLQHRQREIRQTFPKNSETDLVGVEKSVEDLVERLVGNNNIQVVSISGMGGIGKTTLARQVFHHDMHDSDVLGMDKHTLQCKLFELLETGRYLIVLDDVWNVEDWDRIKAVFPQNGGWKILLTSRNEGLHADPTCSFFRLRSLTHEQSWTLCRRIAFPSRDTTESMAVEEMEAMGKKMVTNCGGLPLAVKVLGGLLAGKHSIPEWEKVYENIGPNIVGGSGLDNKNLNSVYRVLCLSYEDLPVCLKHCFLSLACFPEDYRVNVETLFSYWAAEGITTLYLGGATIRDSAEGCLEVFIRCESPSIVKVTTYTIHCF</sequence>
<dbReference type="Gene3D" id="1.10.8.430">
    <property type="entry name" value="Helical domain of apoptotic protease-activating factors"/>
    <property type="match status" value="1"/>
</dbReference>
<evidence type="ECO:0000259" key="4">
    <source>
        <dbReference type="Pfam" id="PF00931"/>
    </source>
</evidence>
<evidence type="ECO:0000256" key="2">
    <source>
        <dbReference type="ARBA" id="ARBA00022741"/>
    </source>
</evidence>
<keyword evidence="1" id="KW-0677">Repeat</keyword>
<dbReference type="PANTHER" id="PTHR23155">
    <property type="entry name" value="DISEASE RESISTANCE PROTEIN RP"/>
    <property type="match status" value="1"/>
</dbReference>
<dbReference type="InterPro" id="IPR036388">
    <property type="entry name" value="WH-like_DNA-bd_sf"/>
</dbReference>
<dbReference type="CDD" id="cd14798">
    <property type="entry name" value="RX-CC_like"/>
    <property type="match status" value="1"/>
</dbReference>
<reference evidence="6" key="1">
    <citation type="submission" date="2020-01" db="EMBL/GenBank/DDBJ databases">
        <authorList>
            <person name="Mishra B."/>
        </authorList>
    </citation>
    <scope>NUCLEOTIDE SEQUENCE [LARGE SCALE GENOMIC DNA]</scope>
</reference>
<dbReference type="InterPro" id="IPR038005">
    <property type="entry name" value="RX-like_CC"/>
</dbReference>
<dbReference type="InterPro" id="IPR044974">
    <property type="entry name" value="Disease_R_plants"/>
</dbReference>
<keyword evidence="2" id="KW-0547">Nucleotide-binding</keyword>
<dbReference type="PRINTS" id="PR00364">
    <property type="entry name" value="DISEASERSIST"/>
</dbReference>
<evidence type="ECO:0000256" key="3">
    <source>
        <dbReference type="ARBA" id="ARBA00022821"/>
    </source>
</evidence>
<feature type="domain" description="Disease resistance N-terminal" evidence="5">
    <location>
        <begin position="6"/>
        <end position="93"/>
    </location>
</feature>
<feature type="domain" description="NB-ARC" evidence="4">
    <location>
        <begin position="167"/>
        <end position="208"/>
    </location>
</feature>
<dbReference type="EMBL" id="CACVBM020001862">
    <property type="protein sequence ID" value="CAA7061238.1"/>
    <property type="molecule type" value="Genomic_DNA"/>
</dbReference>
<dbReference type="Gene3D" id="1.10.10.10">
    <property type="entry name" value="Winged helix-like DNA-binding domain superfamily/Winged helix DNA-binding domain"/>
    <property type="match status" value="1"/>
</dbReference>
<dbReference type="InterPro" id="IPR041118">
    <property type="entry name" value="Rx_N"/>
</dbReference>
<dbReference type="PANTHER" id="PTHR23155:SF1185">
    <property type="entry name" value="DISEASE RESISTANCE RPP8-LIKE PROTEIN 3-RELATED"/>
    <property type="match status" value="1"/>
</dbReference>
<comment type="caution">
    <text evidence="6">The sequence shown here is derived from an EMBL/GenBank/DDBJ whole genome shotgun (WGS) entry which is preliminary data.</text>
</comment>
<proteinExistence type="predicted"/>
<dbReference type="GO" id="GO:0043531">
    <property type="term" value="F:ADP binding"/>
    <property type="evidence" value="ECO:0007669"/>
    <property type="project" value="InterPro"/>
</dbReference>
<dbReference type="InterPro" id="IPR027417">
    <property type="entry name" value="P-loop_NTPase"/>
</dbReference>
<dbReference type="Pfam" id="PF18052">
    <property type="entry name" value="Rx_N"/>
    <property type="match status" value="1"/>
</dbReference>
<dbReference type="InterPro" id="IPR002182">
    <property type="entry name" value="NB-ARC"/>
</dbReference>
<dbReference type="GO" id="GO:0098542">
    <property type="term" value="P:defense response to other organism"/>
    <property type="evidence" value="ECO:0007669"/>
    <property type="project" value="TreeGrafter"/>
</dbReference>
<organism evidence="6 7">
    <name type="scientific">Microthlaspi erraticum</name>
    <dbReference type="NCBI Taxonomy" id="1685480"/>
    <lineage>
        <taxon>Eukaryota</taxon>
        <taxon>Viridiplantae</taxon>
        <taxon>Streptophyta</taxon>
        <taxon>Embryophyta</taxon>
        <taxon>Tracheophyta</taxon>
        <taxon>Spermatophyta</taxon>
        <taxon>Magnoliopsida</taxon>
        <taxon>eudicotyledons</taxon>
        <taxon>Gunneridae</taxon>
        <taxon>Pentapetalae</taxon>
        <taxon>rosids</taxon>
        <taxon>malvids</taxon>
        <taxon>Brassicales</taxon>
        <taxon>Brassicaceae</taxon>
        <taxon>Coluteocarpeae</taxon>
        <taxon>Microthlaspi</taxon>
    </lineage>
</organism>
<protein>
    <recommendedName>
        <fullName evidence="8">NB-ARC domain-containing protein</fullName>
    </recommendedName>
</protein>
<dbReference type="SUPFAM" id="SSF52540">
    <property type="entry name" value="P-loop containing nucleoside triphosphate hydrolases"/>
    <property type="match status" value="1"/>
</dbReference>
<accession>A0A6D2L975</accession>